<feature type="domain" description="BMC" evidence="4">
    <location>
        <begin position="4"/>
        <end position="86"/>
    </location>
</feature>
<comment type="similarity">
    <text evidence="3">Belongs to the bacterial microcompartments protein family.</text>
</comment>
<dbReference type="CDD" id="cd07054">
    <property type="entry name" value="BMC_PduT_repeat2"/>
    <property type="match status" value="1"/>
</dbReference>
<evidence type="ECO:0000313" key="5">
    <source>
        <dbReference type="EMBL" id="MBU3804178.1"/>
    </source>
</evidence>
<dbReference type="Gene3D" id="3.30.70.1710">
    <property type="match status" value="2"/>
</dbReference>
<dbReference type="PROSITE" id="PS51930">
    <property type="entry name" value="BMC_2"/>
    <property type="match status" value="1"/>
</dbReference>
<protein>
    <submittedName>
        <fullName evidence="5">BMC domain-containing protein</fullName>
    </submittedName>
</protein>
<dbReference type="InterPro" id="IPR037233">
    <property type="entry name" value="CcmK-like_sf"/>
</dbReference>
<evidence type="ECO:0000313" key="6">
    <source>
        <dbReference type="Proteomes" id="UP000824229"/>
    </source>
</evidence>
<dbReference type="PANTHER" id="PTHR33941:SF11">
    <property type="entry name" value="BACTERIAL MICROCOMPARTMENT SHELL PROTEIN PDUJ"/>
    <property type="match status" value="1"/>
</dbReference>
<proteinExistence type="inferred from homology"/>
<dbReference type="Proteomes" id="UP000824229">
    <property type="component" value="Unassembled WGS sequence"/>
</dbReference>
<dbReference type="InterPro" id="IPR000249">
    <property type="entry name" value="BMC_dom"/>
</dbReference>
<dbReference type="SMART" id="SM00877">
    <property type="entry name" value="BMC"/>
    <property type="match status" value="2"/>
</dbReference>
<dbReference type="SUPFAM" id="SSF143414">
    <property type="entry name" value="CcmK-like"/>
    <property type="match status" value="2"/>
</dbReference>
<reference evidence="5" key="2">
    <citation type="submission" date="2021-04" db="EMBL/GenBank/DDBJ databases">
        <authorList>
            <person name="Gilroy R."/>
        </authorList>
    </citation>
    <scope>NUCLEOTIDE SEQUENCE</scope>
    <source>
        <strain evidence="5">B5-657</strain>
    </source>
</reference>
<sequence>MNRSIGALEFRSISKGIEISDQIVKKASVEIIYCKTICPGKFLIIVTGDEGAVDEAIDFGEEMAGKTLVDHFKLHAVSPVIIDAFKNKYETKEIVDAVGVIETNKVCTGIVALDQVLKAGDVKLIKMQLALCISGKLVFTITGPVSSIEYGFLEVKNILSTHEYANTAIIPSPSEEIKKYLI</sequence>
<reference evidence="5" key="1">
    <citation type="journal article" date="2021" name="PeerJ">
        <title>Extensive microbial diversity within the chicken gut microbiome revealed by metagenomics and culture.</title>
        <authorList>
            <person name="Gilroy R."/>
            <person name="Ravi A."/>
            <person name="Getino M."/>
            <person name="Pursley I."/>
            <person name="Horton D.L."/>
            <person name="Alikhan N.F."/>
            <person name="Baker D."/>
            <person name="Gharbi K."/>
            <person name="Hall N."/>
            <person name="Watson M."/>
            <person name="Adriaenssens E.M."/>
            <person name="Foster-Nyarko E."/>
            <person name="Jarju S."/>
            <person name="Secka A."/>
            <person name="Antonio M."/>
            <person name="Oren A."/>
            <person name="Chaudhuri R.R."/>
            <person name="La Ragione R."/>
            <person name="Hildebrand F."/>
            <person name="Pallen M.J."/>
        </authorList>
    </citation>
    <scope>NUCLEOTIDE SEQUENCE</scope>
    <source>
        <strain evidence="5">B5-657</strain>
    </source>
</reference>
<keyword evidence="2" id="KW-1283">Bacterial microcompartment</keyword>
<organism evidence="5 6">
    <name type="scientific">Candidatus Cellulosilyticum pullistercoris</name>
    <dbReference type="NCBI Taxonomy" id="2838521"/>
    <lineage>
        <taxon>Bacteria</taxon>
        <taxon>Bacillati</taxon>
        <taxon>Bacillota</taxon>
        <taxon>Clostridia</taxon>
        <taxon>Lachnospirales</taxon>
        <taxon>Cellulosilyticaceae</taxon>
        <taxon>Cellulosilyticum</taxon>
    </lineage>
</organism>
<dbReference type="InterPro" id="IPR044872">
    <property type="entry name" value="CcmK/CsoS1_BMC"/>
</dbReference>
<dbReference type="InterPro" id="IPR011238">
    <property type="entry name" value="Micro_shell_prot_PduT"/>
</dbReference>
<dbReference type="Pfam" id="PF00936">
    <property type="entry name" value="BMC"/>
    <property type="match status" value="2"/>
</dbReference>
<dbReference type="AlphaFoldDB" id="A0A9E2KCR0"/>
<dbReference type="PANTHER" id="PTHR33941">
    <property type="entry name" value="PROPANEDIOL UTILIZATION PROTEIN PDUA"/>
    <property type="match status" value="1"/>
</dbReference>
<evidence type="ECO:0000256" key="3">
    <source>
        <dbReference type="PROSITE-ProRule" id="PRU01278"/>
    </source>
</evidence>
<dbReference type="GO" id="GO:0031469">
    <property type="term" value="C:bacterial microcompartment"/>
    <property type="evidence" value="ECO:0007669"/>
    <property type="project" value="UniProtKB-SubCell"/>
</dbReference>
<dbReference type="InterPro" id="IPR050575">
    <property type="entry name" value="BMC_shell"/>
</dbReference>
<accession>A0A9E2KCR0</accession>
<dbReference type="CDD" id="cd07053">
    <property type="entry name" value="BMC_PduT_repeat1"/>
    <property type="match status" value="1"/>
</dbReference>
<evidence type="ECO:0000256" key="2">
    <source>
        <dbReference type="ARBA" id="ARBA00024446"/>
    </source>
</evidence>
<name>A0A9E2KCR0_9FIRM</name>
<gene>
    <name evidence="5" type="ORF">H9872_05410</name>
</gene>
<dbReference type="PIRSF" id="PIRSF034834">
    <property type="entry name" value="PduT"/>
    <property type="match status" value="1"/>
</dbReference>
<comment type="subcellular location">
    <subcellularLocation>
        <location evidence="1">Bacterial microcompartment</location>
    </subcellularLocation>
</comment>
<evidence type="ECO:0000256" key="1">
    <source>
        <dbReference type="ARBA" id="ARBA00024322"/>
    </source>
</evidence>
<dbReference type="EMBL" id="JAHLFQ010000120">
    <property type="protein sequence ID" value="MBU3804178.1"/>
    <property type="molecule type" value="Genomic_DNA"/>
</dbReference>
<evidence type="ECO:0000259" key="4">
    <source>
        <dbReference type="PROSITE" id="PS51930"/>
    </source>
</evidence>
<comment type="caution">
    <text evidence="5">The sequence shown here is derived from an EMBL/GenBank/DDBJ whole genome shotgun (WGS) entry which is preliminary data.</text>
</comment>